<evidence type="ECO:0000313" key="2">
    <source>
        <dbReference type="EMBL" id="PZW43708.1"/>
    </source>
</evidence>
<organism evidence="2 3">
    <name type="scientific">Mesonia algae</name>
    <dbReference type="NCBI Taxonomy" id="213248"/>
    <lineage>
        <taxon>Bacteria</taxon>
        <taxon>Pseudomonadati</taxon>
        <taxon>Bacteroidota</taxon>
        <taxon>Flavobacteriia</taxon>
        <taxon>Flavobacteriales</taxon>
        <taxon>Flavobacteriaceae</taxon>
        <taxon>Mesonia</taxon>
    </lineage>
</organism>
<gene>
    <name evidence="2" type="ORF">LX95_00030</name>
</gene>
<feature type="transmembrane region" description="Helical" evidence="1">
    <location>
        <begin position="251"/>
        <end position="272"/>
    </location>
</feature>
<keyword evidence="1" id="KW-0472">Membrane</keyword>
<dbReference type="PANTHER" id="PTHR20992:SF9">
    <property type="entry name" value="AT15442P-RELATED"/>
    <property type="match status" value="1"/>
</dbReference>
<name>A0A2W7IC86_9FLAO</name>
<comment type="caution">
    <text evidence="2">The sequence shown here is derived from an EMBL/GenBank/DDBJ whole genome shotgun (WGS) entry which is preliminary data.</text>
</comment>
<dbReference type="PANTHER" id="PTHR20992">
    <property type="entry name" value="AT15442P-RELATED"/>
    <property type="match status" value="1"/>
</dbReference>
<proteinExistence type="predicted"/>
<feature type="transmembrane region" description="Helical" evidence="1">
    <location>
        <begin position="64"/>
        <end position="80"/>
    </location>
</feature>
<evidence type="ECO:0000256" key="1">
    <source>
        <dbReference type="SAM" id="Phobius"/>
    </source>
</evidence>
<dbReference type="EMBL" id="QKYV01000001">
    <property type="protein sequence ID" value="PZW43708.1"/>
    <property type="molecule type" value="Genomic_DNA"/>
</dbReference>
<dbReference type="AlphaFoldDB" id="A0A2W7IC86"/>
<accession>A0A2W7IC86</accession>
<dbReference type="Proteomes" id="UP000249542">
    <property type="component" value="Unassembled WGS sequence"/>
</dbReference>
<keyword evidence="1" id="KW-0812">Transmembrane</keyword>
<feature type="transmembrane region" description="Helical" evidence="1">
    <location>
        <begin position="150"/>
        <end position="172"/>
    </location>
</feature>
<keyword evidence="1" id="KW-1133">Transmembrane helix</keyword>
<dbReference type="Pfam" id="PF04087">
    <property type="entry name" value="DUF389"/>
    <property type="match status" value="1"/>
</dbReference>
<sequence length="492" mass="55264">MEENNTHTNPAEESQKEIVKRDLKGTFKSLKQFLKDLLDIRTDTDRDSTIEAVKKDITFKGHNAWILIFSIFVASIGLNVSSTAVVIGAMLISPLMGPIVGMGLSVAINDVDMLRRSLINLGVMVVLSVLTAFLYFLISPLNGSNAELEARTYPTILDVLVAIFGGLALIVAKTKKGTIASVIFGVAIATALMPPLCTVGYGLAQGSWSDAGGALYLFSINATFIALSTFVVSKLLGFPLVKYANSKRRRFIAQMASAIAIIVMVPSIYLFYNMLKESYFKQDAQEFVEEELMIYKESFLQKNSTIATFDGGNDPKIEVSFLGKEIPNSVISLWREKMKRYPNLKNTSLIILQNENTESYDQLEYMKEFKRRDSLNILNKDERIAYLEDEVSKLARFSKNEIPFQQISKEAQLNYEDIRAFGYAQKIISDFNKVDTIPEFNVVWNDSITKEKRNKDEVKLKKWLQFKLNLDTISMQSSIEKASPKISAKAKS</sequence>
<feature type="transmembrane region" description="Helical" evidence="1">
    <location>
        <begin position="86"/>
        <end position="106"/>
    </location>
</feature>
<feature type="transmembrane region" description="Helical" evidence="1">
    <location>
        <begin position="118"/>
        <end position="138"/>
    </location>
</feature>
<evidence type="ECO:0000313" key="3">
    <source>
        <dbReference type="Proteomes" id="UP000249542"/>
    </source>
</evidence>
<keyword evidence="3" id="KW-1185">Reference proteome</keyword>
<protein>
    <submittedName>
        <fullName evidence="2">Putative hydrophobic protein (TIGR00271 family)</fullName>
    </submittedName>
</protein>
<dbReference type="RefSeq" id="WP_111539405.1">
    <property type="nucleotide sequence ID" value="NZ_QKYV01000001.1"/>
</dbReference>
<feature type="transmembrane region" description="Helical" evidence="1">
    <location>
        <begin position="215"/>
        <end position="239"/>
    </location>
</feature>
<dbReference type="InterPro" id="IPR005240">
    <property type="entry name" value="DUF389"/>
</dbReference>
<feature type="transmembrane region" description="Helical" evidence="1">
    <location>
        <begin position="179"/>
        <end position="203"/>
    </location>
</feature>
<reference evidence="2 3" key="1">
    <citation type="submission" date="2018-06" db="EMBL/GenBank/DDBJ databases">
        <title>Genomic Encyclopedia of Archaeal and Bacterial Type Strains, Phase II (KMG-II): from individual species to whole genera.</title>
        <authorList>
            <person name="Goeker M."/>
        </authorList>
    </citation>
    <scope>NUCLEOTIDE SEQUENCE [LARGE SCALE GENOMIC DNA]</scope>
    <source>
        <strain evidence="2 3">DSM 15361</strain>
    </source>
</reference>